<proteinExistence type="predicted"/>
<dbReference type="AlphaFoldDB" id="A0AAD3N5U9"/>
<evidence type="ECO:0000313" key="2">
    <source>
        <dbReference type="EMBL" id="GLD66323.1"/>
    </source>
</evidence>
<protein>
    <submittedName>
        <fullName evidence="2">Phospholipid phosphatase-related protein type 5-like isoform X1</fullName>
    </submittedName>
</protein>
<name>A0AAD3N5U9_LATJO</name>
<organism evidence="2 3">
    <name type="scientific">Lates japonicus</name>
    <name type="common">Japanese lates</name>
    <dbReference type="NCBI Taxonomy" id="270547"/>
    <lineage>
        <taxon>Eukaryota</taxon>
        <taxon>Metazoa</taxon>
        <taxon>Chordata</taxon>
        <taxon>Craniata</taxon>
        <taxon>Vertebrata</taxon>
        <taxon>Euteleostomi</taxon>
        <taxon>Actinopterygii</taxon>
        <taxon>Neopterygii</taxon>
        <taxon>Teleostei</taxon>
        <taxon>Neoteleostei</taxon>
        <taxon>Acanthomorphata</taxon>
        <taxon>Carangaria</taxon>
        <taxon>Carangaria incertae sedis</taxon>
        <taxon>Centropomidae</taxon>
        <taxon>Lates</taxon>
    </lineage>
</organism>
<reference evidence="2" key="1">
    <citation type="submission" date="2022-08" db="EMBL/GenBank/DDBJ databases">
        <title>Genome sequencing of akame (Lates japonicus).</title>
        <authorList>
            <person name="Hashiguchi Y."/>
            <person name="Takahashi H."/>
        </authorList>
    </citation>
    <scope>NUCLEOTIDE SEQUENCE</scope>
    <source>
        <strain evidence="2">Kochi</strain>
    </source>
</reference>
<dbReference type="Proteomes" id="UP001279410">
    <property type="component" value="Unassembled WGS sequence"/>
</dbReference>
<feature type="non-terminal residue" evidence="2">
    <location>
        <position position="130"/>
    </location>
</feature>
<sequence>MPLGNFPVSSSPLMPLQLVQTLPRAPQWWSGGSERWFCFERDKEGKRKRRAETTSKPQNGGPLQEQIFLEETETWRRQWSLCSSTACNTQRFKMIDSRLPAQRRAVRNLPADRGQQKTSTYIVPCFLFVE</sequence>
<evidence type="ECO:0000313" key="3">
    <source>
        <dbReference type="Proteomes" id="UP001279410"/>
    </source>
</evidence>
<keyword evidence="3" id="KW-1185">Reference proteome</keyword>
<feature type="region of interest" description="Disordered" evidence="1">
    <location>
        <begin position="43"/>
        <end position="64"/>
    </location>
</feature>
<accession>A0AAD3N5U9</accession>
<gene>
    <name evidence="2" type="ORF">AKAME5_001772700</name>
</gene>
<dbReference type="EMBL" id="BRZM01000091">
    <property type="protein sequence ID" value="GLD66323.1"/>
    <property type="molecule type" value="Genomic_DNA"/>
</dbReference>
<evidence type="ECO:0000256" key="1">
    <source>
        <dbReference type="SAM" id="MobiDB-lite"/>
    </source>
</evidence>
<comment type="caution">
    <text evidence="2">The sequence shown here is derived from an EMBL/GenBank/DDBJ whole genome shotgun (WGS) entry which is preliminary data.</text>
</comment>